<dbReference type="GO" id="GO:0006281">
    <property type="term" value="P:DNA repair"/>
    <property type="evidence" value="ECO:0007669"/>
    <property type="project" value="TreeGrafter"/>
</dbReference>
<evidence type="ECO:0000313" key="2">
    <source>
        <dbReference type="Proteomes" id="UP000436088"/>
    </source>
</evidence>
<proteinExistence type="predicted"/>
<keyword evidence="2" id="KW-1185">Reference proteome</keyword>
<dbReference type="EMBL" id="VEPZ02000082">
    <property type="protein sequence ID" value="KAE8733891.1"/>
    <property type="molecule type" value="Genomic_DNA"/>
</dbReference>
<sequence length="427" mass="48513">MTQLILNQIKTFNSHKQPKSDLTDLVETMHVIMRLMENLQARGSLRVSRKSRKGKKKAVSDKVMKNEKFEDHAAATYVDDSSVYERPADHVGEQESPVKETADLKEDINTSLLVDNKTPGHVDNLCCSTDDSSGDEQAVTVNEVDFDVSSLISAFANSSFIQNLCWLLKFYRSNSISTNQYIIGFLRKITDDLDLSPMLYQLSLLTTFHDILEEKKLSPSEEYADIVGFLTSLVRKMMKKMKHQPLLFIEILFWKIRKECHFINAEYLLHELGHWRKGTGNEDSVPGKAEVGSSEAGEWVRRSIADALGEDEADVVISHNIGYQNVENSLENGSGKIHERKRRFVFNDDIEAKLKEIYEKFKDHPNCTRLIAESLDPSGGILPAQVSNKLKQSGLKVAPRKRIRNGDRLFIDDSYQQGDGTTLNFFF</sequence>
<dbReference type="Proteomes" id="UP000436088">
    <property type="component" value="Unassembled WGS sequence"/>
</dbReference>
<accession>A0A6A3D3A0</accession>
<dbReference type="GO" id="GO:0000076">
    <property type="term" value="P:DNA replication checkpoint signaling"/>
    <property type="evidence" value="ECO:0007669"/>
    <property type="project" value="TreeGrafter"/>
</dbReference>
<dbReference type="AlphaFoldDB" id="A0A6A3D3A0"/>
<dbReference type="PANTHER" id="PTHR22940:SF4">
    <property type="entry name" value="PROTEIN TIMELESS HOMOLOG"/>
    <property type="match status" value="1"/>
</dbReference>
<comment type="caution">
    <text evidence="1">The sequence shown here is derived from an EMBL/GenBank/DDBJ whole genome shotgun (WGS) entry which is preliminary data.</text>
</comment>
<name>A0A6A3D3A0_HIBSY</name>
<dbReference type="PANTHER" id="PTHR22940">
    <property type="entry name" value="TIMEOUT/TIMELESS-2"/>
    <property type="match status" value="1"/>
</dbReference>
<dbReference type="InterPro" id="IPR044998">
    <property type="entry name" value="Timeless"/>
</dbReference>
<dbReference type="GO" id="GO:0043111">
    <property type="term" value="P:replication fork arrest"/>
    <property type="evidence" value="ECO:0007669"/>
    <property type="project" value="TreeGrafter"/>
</dbReference>
<organism evidence="1 2">
    <name type="scientific">Hibiscus syriacus</name>
    <name type="common">Rose of Sharon</name>
    <dbReference type="NCBI Taxonomy" id="106335"/>
    <lineage>
        <taxon>Eukaryota</taxon>
        <taxon>Viridiplantae</taxon>
        <taxon>Streptophyta</taxon>
        <taxon>Embryophyta</taxon>
        <taxon>Tracheophyta</taxon>
        <taxon>Spermatophyta</taxon>
        <taxon>Magnoliopsida</taxon>
        <taxon>eudicotyledons</taxon>
        <taxon>Gunneridae</taxon>
        <taxon>Pentapetalae</taxon>
        <taxon>rosids</taxon>
        <taxon>malvids</taxon>
        <taxon>Malvales</taxon>
        <taxon>Malvaceae</taxon>
        <taxon>Malvoideae</taxon>
        <taxon>Hibiscus</taxon>
    </lineage>
</organism>
<dbReference type="GO" id="GO:0003677">
    <property type="term" value="F:DNA binding"/>
    <property type="evidence" value="ECO:0007669"/>
    <property type="project" value="TreeGrafter"/>
</dbReference>
<reference evidence="1" key="1">
    <citation type="submission" date="2019-09" db="EMBL/GenBank/DDBJ databases">
        <title>Draft genome information of white flower Hibiscus syriacus.</title>
        <authorList>
            <person name="Kim Y.-M."/>
        </authorList>
    </citation>
    <scope>NUCLEOTIDE SEQUENCE [LARGE SCALE GENOMIC DNA]</scope>
    <source>
        <strain evidence="1">YM2019G1</strain>
    </source>
</reference>
<evidence type="ECO:0000313" key="1">
    <source>
        <dbReference type="EMBL" id="KAE8733891.1"/>
    </source>
</evidence>
<dbReference type="GO" id="GO:0031298">
    <property type="term" value="C:replication fork protection complex"/>
    <property type="evidence" value="ECO:0007669"/>
    <property type="project" value="TreeGrafter"/>
</dbReference>
<protein>
    <submittedName>
        <fullName evidence="1">Timeless family protein</fullName>
    </submittedName>
</protein>
<gene>
    <name evidence="1" type="ORF">F3Y22_tig00000916pilonHSYRG00191</name>
</gene>